<dbReference type="PANTHER" id="PTHR47587:SF2">
    <property type="entry name" value="OS05G0103500 PROTEIN"/>
    <property type="match status" value="1"/>
</dbReference>
<protein>
    <recommendedName>
        <fullName evidence="3">Bifunctional inhibitor/plant lipid transfer protein/seed storage helical domain-containing protein</fullName>
    </recommendedName>
</protein>
<feature type="region of interest" description="Disordered" evidence="1">
    <location>
        <begin position="117"/>
        <end position="150"/>
    </location>
</feature>
<feature type="compositionally biased region" description="Basic and acidic residues" evidence="1">
    <location>
        <begin position="299"/>
        <end position="310"/>
    </location>
</feature>
<dbReference type="EMBL" id="LS974618">
    <property type="protein sequence ID" value="CAG7894226.1"/>
    <property type="molecule type" value="Genomic_DNA"/>
</dbReference>
<evidence type="ECO:0000313" key="4">
    <source>
        <dbReference type="EMBL" id="CAG7894226.1"/>
    </source>
</evidence>
<evidence type="ECO:0000313" key="5">
    <source>
        <dbReference type="Proteomes" id="UP000694005"/>
    </source>
</evidence>
<sequence>MAQTTTVIFILATLLVPATVVSGQTPPSPVAPSPTINEAMNCAAGLTVCLPAFAQGGTPSKECCTAVKTQQSCLCGFIKAPVLVVPFNITAFSALISKSCGINTNLNLCSETPAQAPLPHMTAPPSGAPKTDKDAASKPAETGLRGDFTEDHDHTSLGTCIARDFGSYSTKSSRTVSRYDHIACRDVACYRLGASYRTQYLSRLPFHSCDERIAVAVAVAVPLILVDLFLLSGIVSVFVFHVDFGFGCFVLFKLVKMGDYTIQISSRLINQLAEGDNQPKRKAKKTKPKVSPQSNADQAKTHHDAEKPKPIAELPTQPPFFFPVPQQAAANTELESIKSILREGEKVLEKVERQERSIVHEVTERAKDLREKEFKIPESKPMPCSSDHEAWKKCYEENVDNPLKCSSLVMRFQDCARRFRQQVRSKET</sequence>
<proteinExistence type="predicted"/>
<dbReference type="PANTHER" id="PTHR47587">
    <property type="entry name" value="OS05G0103500 PROTEIN"/>
    <property type="match status" value="1"/>
</dbReference>
<dbReference type="Pfam" id="PF14368">
    <property type="entry name" value="LTP_2"/>
    <property type="match status" value="1"/>
</dbReference>
<evidence type="ECO:0000259" key="3">
    <source>
        <dbReference type="Pfam" id="PF14368"/>
    </source>
</evidence>
<feature type="chain" id="PRO_5034670081" description="Bifunctional inhibitor/plant lipid transfer protein/seed storage helical domain-containing protein" evidence="2">
    <location>
        <begin position="24"/>
        <end position="428"/>
    </location>
</feature>
<feature type="domain" description="Bifunctional inhibitor/plant lipid transfer protein/seed storage helical" evidence="3">
    <location>
        <begin position="39"/>
        <end position="109"/>
    </location>
</feature>
<dbReference type="SUPFAM" id="SSF47699">
    <property type="entry name" value="Bifunctional inhibitor/lipid-transfer protein/seed storage 2S albumin"/>
    <property type="match status" value="1"/>
</dbReference>
<dbReference type="InterPro" id="IPR036312">
    <property type="entry name" value="Bifun_inhib/LTP/seed_sf"/>
</dbReference>
<gene>
    <name evidence="4" type="ORF">BRAPAZ1V2_A02P31780.2</name>
</gene>
<keyword evidence="2" id="KW-0732">Signal</keyword>
<dbReference type="Gene3D" id="1.10.110.10">
    <property type="entry name" value="Plant lipid-transfer and hydrophobic proteins"/>
    <property type="match status" value="1"/>
</dbReference>
<dbReference type="Proteomes" id="UP000694005">
    <property type="component" value="Chromosome A02"/>
</dbReference>
<dbReference type="Gramene" id="A02p31780.2_BraZ1">
    <property type="protein sequence ID" value="A02p31780.2_BraZ1.CDS"/>
    <property type="gene ID" value="A02g31780.2_BraZ1"/>
</dbReference>
<feature type="region of interest" description="Disordered" evidence="1">
    <location>
        <begin position="275"/>
        <end position="310"/>
    </location>
</feature>
<dbReference type="AlphaFoldDB" id="A0A8D9H7J9"/>
<name>A0A8D9H7J9_BRACM</name>
<accession>A0A8D9H7J9</accession>
<dbReference type="InterPro" id="IPR016140">
    <property type="entry name" value="Bifunc_inhib/LTP/seed_store"/>
</dbReference>
<organism evidence="4 5">
    <name type="scientific">Brassica campestris</name>
    <name type="common">Field mustard</name>
    <dbReference type="NCBI Taxonomy" id="3711"/>
    <lineage>
        <taxon>Eukaryota</taxon>
        <taxon>Viridiplantae</taxon>
        <taxon>Streptophyta</taxon>
        <taxon>Embryophyta</taxon>
        <taxon>Tracheophyta</taxon>
        <taxon>Spermatophyta</taxon>
        <taxon>Magnoliopsida</taxon>
        <taxon>eudicotyledons</taxon>
        <taxon>Gunneridae</taxon>
        <taxon>Pentapetalae</taxon>
        <taxon>rosids</taxon>
        <taxon>malvids</taxon>
        <taxon>Brassicales</taxon>
        <taxon>Brassicaceae</taxon>
        <taxon>Brassiceae</taxon>
        <taxon>Brassica</taxon>
    </lineage>
</organism>
<reference evidence="4 5" key="1">
    <citation type="submission" date="2021-07" db="EMBL/GenBank/DDBJ databases">
        <authorList>
            <consortium name="Genoscope - CEA"/>
            <person name="William W."/>
        </authorList>
    </citation>
    <scope>NUCLEOTIDE SEQUENCE [LARGE SCALE GENOMIC DNA]</scope>
</reference>
<feature type="signal peptide" evidence="2">
    <location>
        <begin position="1"/>
        <end position="23"/>
    </location>
</feature>
<evidence type="ECO:0000256" key="2">
    <source>
        <dbReference type="SAM" id="SignalP"/>
    </source>
</evidence>
<evidence type="ECO:0000256" key="1">
    <source>
        <dbReference type="SAM" id="MobiDB-lite"/>
    </source>
</evidence>